<protein>
    <recommendedName>
        <fullName evidence="5">MARVEL domain-containing protein</fullName>
    </recommendedName>
</protein>
<reference evidence="4" key="1">
    <citation type="journal article" date="2011" name="Genome Biol.">
        <title>Comparative genomics of the social amoebae Dictyostelium discoideum and Dictyostelium purpureum.</title>
        <authorList>
            <consortium name="US DOE Joint Genome Institute (JGI-PGF)"/>
            <person name="Sucgang R."/>
            <person name="Kuo A."/>
            <person name="Tian X."/>
            <person name="Salerno W."/>
            <person name="Parikh A."/>
            <person name="Feasley C.L."/>
            <person name="Dalin E."/>
            <person name="Tu H."/>
            <person name="Huang E."/>
            <person name="Barry K."/>
            <person name="Lindquist E."/>
            <person name="Shapiro H."/>
            <person name="Bruce D."/>
            <person name="Schmutz J."/>
            <person name="Salamov A."/>
            <person name="Fey P."/>
            <person name="Gaudet P."/>
            <person name="Anjard C."/>
            <person name="Babu M.M."/>
            <person name="Basu S."/>
            <person name="Bushmanova Y."/>
            <person name="van der Wel H."/>
            <person name="Katoh-Kurasawa M."/>
            <person name="Dinh C."/>
            <person name="Coutinho P.M."/>
            <person name="Saito T."/>
            <person name="Elias M."/>
            <person name="Schaap P."/>
            <person name="Kay R.R."/>
            <person name="Henrissat B."/>
            <person name="Eichinger L."/>
            <person name="Rivero F."/>
            <person name="Putnam N.H."/>
            <person name="West C.M."/>
            <person name="Loomis W.F."/>
            <person name="Chisholm R.L."/>
            <person name="Shaulsky G."/>
            <person name="Strassmann J.E."/>
            <person name="Queller D.C."/>
            <person name="Kuspa A."/>
            <person name="Grigoriev I.V."/>
        </authorList>
    </citation>
    <scope>NUCLEOTIDE SEQUENCE [LARGE SCALE GENOMIC DNA]</scope>
    <source>
        <strain evidence="4">QSDP1</strain>
    </source>
</reference>
<keyword evidence="4" id="KW-1185">Reference proteome</keyword>
<evidence type="ECO:0000256" key="2">
    <source>
        <dbReference type="SAM" id="SignalP"/>
    </source>
</evidence>
<evidence type="ECO:0008006" key="5">
    <source>
        <dbReference type="Google" id="ProtNLM"/>
    </source>
</evidence>
<keyword evidence="1" id="KW-0472">Membrane</keyword>
<gene>
    <name evidence="3" type="ORF">DICPUDRAFT_74847</name>
</gene>
<evidence type="ECO:0000256" key="1">
    <source>
        <dbReference type="SAM" id="Phobius"/>
    </source>
</evidence>
<dbReference type="PANTHER" id="PTHR35202">
    <property type="entry name" value="TRANSMEMBRANE PROTEIN-RELATED"/>
    <property type="match status" value="1"/>
</dbReference>
<dbReference type="PANTHER" id="PTHR35202:SF4">
    <property type="entry name" value="DUF4199 DOMAIN-CONTAINING PROTEIN"/>
    <property type="match status" value="1"/>
</dbReference>
<dbReference type="eggNOG" id="ENOG502RIG3">
    <property type="taxonomic scope" value="Eukaryota"/>
</dbReference>
<feature type="transmembrane region" description="Helical" evidence="1">
    <location>
        <begin position="121"/>
        <end position="143"/>
    </location>
</feature>
<dbReference type="GeneID" id="10509776"/>
<accession>F0Z8X2</accession>
<dbReference type="EMBL" id="GL870954">
    <property type="protein sequence ID" value="EGC39651.1"/>
    <property type="molecule type" value="Genomic_DNA"/>
</dbReference>
<dbReference type="InParanoid" id="F0Z8X2"/>
<dbReference type="Proteomes" id="UP000001064">
    <property type="component" value="Unassembled WGS sequence"/>
</dbReference>
<feature type="signal peptide" evidence="2">
    <location>
        <begin position="1"/>
        <end position="26"/>
    </location>
</feature>
<keyword evidence="1" id="KW-1133">Transmembrane helix</keyword>
<sequence>MRLFSAASTILFLLVWSLLVVSFATGWYHVDTKNRDGDMVRMFSFYPTKVKISNYGIEDGNVSYKDFQGILSASNGLEINFSFKPFINASFAMAIIAWIVCTVQIGLQIMDTLGKNFVPIVGRFLGFVVFALTLISFIVYVRFKPILNEDCKKVYSNCNVANYGVYSESFIGKNDSSRWGSGIGWNSVLASCIFALFTSIYNVFFFNKSTA</sequence>
<feature type="transmembrane region" description="Helical" evidence="1">
    <location>
        <begin position="183"/>
        <end position="206"/>
    </location>
</feature>
<keyword evidence="2" id="KW-0732">Signal</keyword>
<dbReference type="InterPro" id="IPR040291">
    <property type="entry name" value="DDB_G0287341-like"/>
</dbReference>
<dbReference type="KEGG" id="dpp:DICPUDRAFT_74847"/>
<feature type="chain" id="PRO_5003264979" description="MARVEL domain-containing protein" evidence="2">
    <location>
        <begin position="27"/>
        <end position="211"/>
    </location>
</feature>
<name>F0Z8X2_DICPU</name>
<dbReference type="VEuPathDB" id="AmoebaDB:DICPUDRAFT_74847"/>
<organism evidence="3 4">
    <name type="scientific">Dictyostelium purpureum</name>
    <name type="common">Slime mold</name>
    <dbReference type="NCBI Taxonomy" id="5786"/>
    <lineage>
        <taxon>Eukaryota</taxon>
        <taxon>Amoebozoa</taxon>
        <taxon>Evosea</taxon>
        <taxon>Eumycetozoa</taxon>
        <taxon>Dictyostelia</taxon>
        <taxon>Dictyosteliales</taxon>
        <taxon>Dictyosteliaceae</taxon>
        <taxon>Dictyostelium</taxon>
    </lineage>
</organism>
<evidence type="ECO:0000313" key="4">
    <source>
        <dbReference type="Proteomes" id="UP000001064"/>
    </source>
</evidence>
<keyword evidence="1" id="KW-0812">Transmembrane</keyword>
<proteinExistence type="predicted"/>
<dbReference type="OMA" id="CIVIACA"/>
<dbReference type="FunCoup" id="F0Z8X2">
    <property type="interactions" value="936"/>
</dbReference>
<feature type="transmembrane region" description="Helical" evidence="1">
    <location>
        <begin position="86"/>
        <end position="109"/>
    </location>
</feature>
<dbReference type="AlphaFoldDB" id="F0Z8X2"/>
<evidence type="ECO:0000313" key="3">
    <source>
        <dbReference type="EMBL" id="EGC39651.1"/>
    </source>
</evidence>
<dbReference type="RefSeq" id="XP_003283872.1">
    <property type="nucleotide sequence ID" value="XM_003283824.1"/>
</dbReference>